<protein>
    <submittedName>
        <fullName evidence="4">Glutamate-1-semialdehyde 2,1-aminomutase</fullName>
        <ecNumber evidence="4">5.4.3.8</ecNumber>
    </submittedName>
</protein>
<evidence type="ECO:0000256" key="2">
    <source>
        <dbReference type="ARBA" id="ARBA00022898"/>
    </source>
</evidence>
<dbReference type="Pfam" id="PF00202">
    <property type="entry name" value="Aminotran_3"/>
    <property type="match status" value="1"/>
</dbReference>
<reference evidence="4 5" key="1">
    <citation type="submission" date="2021-01" db="EMBL/GenBank/DDBJ databases">
        <title>Genomic Encyclopedia of Type Strains, Phase IV (KMG-IV): sequencing the most valuable type-strain genomes for metagenomic binning, comparative biology and taxonomic classification.</title>
        <authorList>
            <person name="Goeker M."/>
        </authorList>
    </citation>
    <scope>NUCLEOTIDE SEQUENCE [LARGE SCALE GENOMIC DNA]</scope>
    <source>
        <strain evidence="4 5">DSM 25540</strain>
    </source>
</reference>
<dbReference type="CDD" id="cd00610">
    <property type="entry name" value="OAT_like"/>
    <property type="match status" value="1"/>
</dbReference>
<comment type="cofactor">
    <cofactor evidence="1">
        <name>pyridoxal 5'-phosphate</name>
        <dbReference type="ChEBI" id="CHEBI:597326"/>
    </cofactor>
</comment>
<dbReference type="PROSITE" id="PS00600">
    <property type="entry name" value="AA_TRANSFER_CLASS_3"/>
    <property type="match status" value="1"/>
</dbReference>
<accession>A0ABS2P8W8</accession>
<dbReference type="Proteomes" id="UP000741863">
    <property type="component" value="Unassembled WGS sequence"/>
</dbReference>
<dbReference type="PANTHER" id="PTHR43713">
    <property type="entry name" value="GLUTAMATE-1-SEMIALDEHYDE 2,1-AMINOMUTASE"/>
    <property type="match status" value="1"/>
</dbReference>
<organism evidence="4 5">
    <name type="scientific">Geomicrobium sediminis</name>
    <dbReference type="NCBI Taxonomy" id="1347788"/>
    <lineage>
        <taxon>Bacteria</taxon>
        <taxon>Bacillati</taxon>
        <taxon>Bacillota</taxon>
        <taxon>Bacilli</taxon>
        <taxon>Bacillales</taxon>
        <taxon>Geomicrobium</taxon>
    </lineage>
</organism>
<evidence type="ECO:0000256" key="3">
    <source>
        <dbReference type="RuleBase" id="RU003560"/>
    </source>
</evidence>
<keyword evidence="5" id="KW-1185">Reference proteome</keyword>
<comment type="caution">
    <text evidence="4">The sequence shown here is derived from an EMBL/GenBank/DDBJ whole genome shotgun (WGS) entry which is preliminary data.</text>
</comment>
<dbReference type="InterPro" id="IPR049704">
    <property type="entry name" value="Aminotrans_3_PPA_site"/>
</dbReference>
<evidence type="ECO:0000313" key="4">
    <source>
        <dbReference type="EMBL" id="MBM7631576.1"/>
    </source>
</evidence>
<dbReference type="Gene3D" id="3.40.640.10">
    <property type="entry name" value="Type I PLP-dependent aspartate aminotransferase-like (Major domain)"/>
    <property type="match status" value="1"/>
</dbReference>
<dbReference type="RefSeq" id="WP_204695692.1">
    <property type="nucleotide sequence ID" value="NZ_JAFBEC010000002.1"/>
</dbReference>
<evidence type="ECO:0000313" key="5">
    <source>
        <dbReference type="Proteomes" id="UP000741863"/>
    </source>
</evidence>
<evidence type="ECO:0000256" key="1">
    <source>
        <dbReference type="ARBA" id="ARBA00001933"/>
    </source>
</evidence>
<dbReference type="InterPro" id="IPR005814">
    <property type="entry name" value="Aminotrans_3"/>
</dbReference>
<dbReference type="EMBL" id="JAFBEC010000002">
    <property type="protein sequence ID" value="MBM7631576.1"/>
    <property type="molecule type" value="Genomic_DNA"/>
</dbReference>
<dbReference type="EC" id="5.4.3.8" evidence="4"/>
<keyword evidence="4" id="KW-0413">Isomerase</keyword>
<name>A0ABS2P8W8_9BACL</name>
<keyword evidence="2 3" id="KW-0663">Pyridoxal phosphate</keyword>
<dbReference type="GO" id="GO:0042286">
    <property type="term" value="F:glutamate-1-semialdehyde 2,1-aminomutase activity"/>
    <property type="evidence" value="ECO:0007669"/>
    <property type="project" value="UniProtKB-EC"/>
</dbReference>
<gene>
    <name evidence="4" type="ORF">JOD17_000668</name>
</gene>
<dbReference type="InterPro" id="IPR015421">
    <property type="entry name" value="PyrdxlP-dep_Trfase_major"/>
</dbReference>
<dbReference type="SUPFAM" id="SSF53383">
    <property type="entry name" value="PLP-dependent transferases"/>
    <property type="match status" value="1"/>
</dbReference>
<sequence>MGIANNRLSYEAQTMMSKRHMERAKQVMPGGMTANIKHFEPYPIAIKRAHGSRLFDVDGHEYIDYLMGYGALMLGHGHEEVKSAIQQQIEQDGTWLFGTPHEKEAAFAERLLRYFPSMESVRYTNSGTEANLLALRLAMAHTGKYKIAKFEGHYHGAIDSLLISVSPNEQDAGTAHEPNRVADSYGMDELAMQNTFVLPFNQYEHCEKILTEHAAEIGALIVEPLEAGIIAPTNDFLQKLHTLTKKLNIVLIFDEVKTGFRTGMGGVQNLYNVEPDLTTMGKVVGGGFPFGVVGGKQEIMGRTSPLAGFDFFADQDQTDRKQLALFHSGTYNGHPLVLAAGLATLDVLEEEMSDLLIRTEQFKSELEAVFKKHSLPMKAVGIGSLFSVLFTNKESLSNYRCFEHVDKKLRTEMDRALFQEGIYVKPGNRYSMSVAHDDEAIEKTIMAYEKVVPTLFPSND</sequence>
<proteinExistence type="inferred from homology"/>
<dbReference type="InterPro" id="IPR015424">
    <property type="entry name" value="PyrdxlP-dep_Trfase"/>
</dbReference>
<comment type="similarity">
    <text evidence="3">Belongs to the class-III pyridoxal-phosphate-dependent aminotransferase family.</text>
</comment>
<dbReference type="PANTHER" id="PTHR43713:SF3">
    <property type="entry name" value="GLUTAMATE-1-SEMIALDEHYDE 2,1-AMINOMUTASE 1, CHLOROPLASTIC-RELATED"/>
    <property type="match status" value="1"/>
</dbReference>
<dbReference type="InterPro" id="IPR015422">
    <property type="entry name" value="PyrdxlP-dep_Trfase_small"/>
</dbReference>
<dbReference type="Gene3D" id="3.90.1150.10">
    <property type="entry name" value="Aspartate Aminotransferase, domain 1"/>
    <property type="match status" value="1"/>
</dbReference>